<evidence type="ECO:0008006" key="3">
    <source>
        <dbReference type="Google" id="ProtNLM"/>
    </source>
</evidence>
<evidence type="ECO:0000313" key="2">
    <source>
        <dbReference type="Proteomes" id="UP000603200"/>
    </source>
</evidence>
<protein>
    <recommendedName>
        <fullName evidence="3">Damage-inducible protein DinB</fullName>
    </recommendedName>
</protein>
<proteinExistence type="predicted"/>
<dbReference type="RefSeq" id="WP_203837968.1">
    <property type="nucleotide sequence ID" value="NZ_BAAATV010000008.1"/>
</dbReference>
<comment type="caution">
    <text evidence="1">The sequence shown here is derived from an EMBL/GenBank/DDBJ whole genome shotgun (WGS) entry which is preliminary data.</text>
</comment>
<sequence length="158" mass="17630">MTTYPPFPSGTANELELLLRWLAFLRGAVMRKASGITDEQARWRPEGRLLPLAGIINHLTNVEWRWIDGEMLGKPTGKSEEEEYFPPDLPIGVALEAYRRRAEETDAAVRAMGDLSTPCGYGDETDLRFVLIHLINETARHAGHADAVRELLDGTTGE</sequence>
<dbReference type="Gene3D" id="1.20.120.450">
    <property type="entry name" value="dinb family like domain"/>
    <property type="match status" value="1"/>
</dbReference>
<dbReference type="EMBL" id="BOMN01000045">
    <property type="protein sequence ID" value="GIE20814.1"/>
    <property type="molecule type" value="Genomic_DNA"/>
</dbReference>
<keyword evidence="2" id="KW-1185">Reference proteome</keyword>
<dbReference type="InterPro" id="IPR034660">
    <property type="entry name" value="DinB/YfiT-like"/>
</dbReference>
<dbReference type="Proteomes" id="UP000603200">
    <property type="component" value="Unassembled WGS sequence"/>
</dbReference>
<reference evidence="1 2" key="1">
    <citation type="submission" date="2021-01" db="EMBL/GenBank/DDBJ databases">
        <title>Whole genome shotgun sequence of Actinoplanes humidus NBRC 14915.</title>
        <authorList>
            <person name="Komaki H."/>
            <person name="Tamura T."/>
        </authorList>
    </citation>
    <scope>NUCLEOTIDE SEQUENCE [LARGE SCALE GENOMIC DNA]</scope>
    <source>
        <strain evidence="1 2">NBRC 14915</strain>
    </source>
</reference>
<accession>A0ABQ3ZQF8</accession>
<dbReference type="SUPFAM" id="SSF109854">
    <property type="entry name" value="DinB/YfiT-like putative metalloenzymes"/>
    <property type="match status" value="1"/>
</dbReference>
<name>A0ABQ3ZQF8_9ACTN</name>
<dbReference type="InterPro" id="IPR007061">
    <property type="entry name" value="MST-like"/>
</dbReference>
<dbReference type="Pfam" id="PF04978">
    <property type="entry name" value="MST"/>
    <property type="match status" value="1"/>
</dbReference>
<evidence type="ECO:0000313" key="1">
    <source>
        <dbReference type="EMBL" id="GIE20814.1"/>
    </source>
</evidence>
<organism evidence="1 2">
    <name type="scientific">Winogradskya humida</name>
    <dbReference type="NCBI Taxonomy" id="113566"/>
    <lineage>
        <taxon>Bacteria</taxon>
        <taxon>Bacillati</taxon>
        <taxon>Actinomycetota</taxon>
        <taxon>Actinomycetes</taxon>
        <taxon>Micromonosporales</taxon>
        <taxon>Micromonosporaceae</taxon>
        <taxon>Winogradskya</taxon>
    </lineage>
</organism>
<gene>
    <name evidence="1" type="ORF">Ahu01nite_039160</name>
</gene>